<dbReference type="KEGG" id="rmar:GBA65_22200"/>
<evidence type="ECO:0000313" key="2">
    <source>
        <dbReference type="Proteomes" id="UP000502706"/>
    </source>
</evidence>
<keyword evidence="1" id="KW-0614">Plasmid</keyword>
<gene>
    <name evidence="1" type="ORF">GBA65_22200</name>
</gene>
<dbReference type="EMBL" id="CP045122">
    <property type="protein sequence ID" value="QIN81148.1"/>
    <property type="molecule type" value="Genomic_DNA"/>
</dbReference>
<sequence length="98" mass="11466">MLENDARARVQVERFYRTEDPTMQVLWATATKAYVFCIGKRVQERGGKSVPVHYAIRISWRVALAYDAVRPDQDPREKEGQTLEGARAHLRRLFLEIY</sequence>
<dbReference type="RefSeq" id="WP_166398862.1">
    <property type="nucleotide sequence ID" value="NZ_CP045122.1"/>
</dbReference>
<accession>A0A6G8Q3W6</accession>
<geneLocation type="plasmid" evidence="1 2">
    <name>unnamed1</name>
</geneLocation>
<organism evidence="1 2">
    <name type="scientific">Rubrobacter marinus</name>
    <dbReference type="NCBI Taxonomy" id="2653852"/>
    <lineage>
        <taxon>Bacteria</taxon>
        <taxon>Bacillati</taxon>
        <taxon>Actinomycetota</taxon>
        <taxon>Rubrobacteria</taxon>
        <taxon>Rubrobacterales</taxon>
        <taxon>Rubrobacteraceae</taxon>
        <taxon>Rubrobacter</taxon>
    </lineage>
</organism>
<keyword evidence="2" id="KW-1185">Reference proteome</keyword>
<evidence type="ECO:0000313" key="1">
    <source>
        <dbReference type="EMBL" id="QIN81148.1"/>
    </source>
</evidence>
<dbReference type="Proteomes" id="UP000502706">
    <property type="component" value="Plasmid unnamed1"/>
</dbReference>
<dbReference type="AlphaFoldDB" id="A0A6G8Q3W6"/>
<reference evidence="1 2" key="1">
    <citation type="submission" date="2019-10" db="EMBL/GenBank/DDBJ databases">
        <title>Rubrobacter sp nov SCSIO 52915 isolated from a deep-sea sediment in the South China Sea.</title>
        <authorList>
            <person name="Chen R.W."/>
        </authorList>
    </citation>
    <scope>NUCLEOTIDE SEQUENCE [LARGE SCALE GENOMIC DNA]</scope>
    <source>
        <strain evidence="1 2">SCSIO 52915</strain>
        <plasmid evidence="1 2">unnamed1</plasmid>
    </source>
</reference>
<proteinExistence type="predicted"/>
<protein>
    <submittedName>
        <fullName evidence="1">Uncharacterized protein</fullName>
    </submittedName>
</protein>
<name>A0A6G8Q3W6_9ACTN</name>